<protein>
    <recommendedName>
        <fullName evidence="2">Serine aminopeptidase S33 domain-containing protein</fullName>
    </recommendedName>
</protein>
<dbReference type="Gene3D" id="3.40.50.1820">
    <property type="entry name" value="alpha/beta hydrolase"/>
    <property type="match status" value="1"/>
</dbReference>
<feature type="chain" id="PRO_5002174696" description="Serine aminopeptidase S33 domain-containing protein" evidence="1">
    <location>
        <begin position="21"/>
        <end position="276"/>
    </location>
</feature>
<dbReference type="EMBL" id="JXSL01000030">
    <property type="protein sequence ID" value="KIL97335.1"/>
    <property type="molecule type" value="Genomic_DNA"/>
</dbReference>
<keyword evidence="1" id="KW-0732">Signal</keyword>
<organism evidence="3 4">
    <name type="scientific">Paramagnetospirillum magnetotacticum MS-1</name>
    <dbReference type="NCBI Taxonomy" id="272627"/>
    <lineage>
        <taxon>Bacteria</taxon>
        <taxon>Pseudomonadati</taxon>
        <taxon>Pseudomonadota</taxon>
        <taxon>Alphaproteobacteria</taxon>
        <taxon>Rhodospirillales</taxon>
        <taxon>Magnetospirillaceae</taxon>
        <taxon>Paramagnetospirillum</taxon>
    </lineage>
</organism>
<dbReference type="STRING" id="272627.CCC_00396"/>
<dbReference type="InterPro" id="IPR022742">
    <property type="entry name" value="Hydrolase_4"/>
</dbReference>
<feature type="domain" description="Serine aminopeptidase S33" evidence="2">
    <location>
        <begin position="92"/>
        <end position="203"/>
    </location>
</feature>
<evidence type="ECO:0000259" key="2">
    <source>
        <dbReference type="Pfam" id="PF12146"/>
    </source>
</evidence>
<keyword evidence="4" id="KW-1185">Reference proteome</keyword>
<evidence type="ECO:0000313" key="3">
    <source>
        <dbReference type="EMBL" id="KIL97335.1"/>
    </source>
</evidence>
<comment type="caution">
    <text evidence="3">The sequence shown here is derived from an EMBL/GenBank/DDBJ whole genome shotgun (WGS) entry which is preliminary data.</text>
</comment>
<dbReference type="Proteomes" id="UP000031971">
    <property type="component" value="Unassembled WGS sequence"/>
</dbReference>
<dbReference type="RefSeq" id="WP_009870998.1">
    <property type="nucleotide sequence ID" value="NZ_JXSL01000030.1"/>
</dbReference>
<name>A0A0C2YRJ9_PARME</name>
<accession>A0A0C2YRJ9</accession>
<reference evidence="3 4" key="1">
    <citation type="submission" date="2015-01" db="EMBL/GenBank/DDBJ databases">
        <title>Genome Sequence of Magnetospirillum magnetotacticum Strain MS-1.</title>
        <authorList>
            <person name="Marinov G.K."/>
            <person name="Smalley M.D."/>
            <person name="DeSalvo G."/>
        </authorList>
    </citation>
    <scope>NUCLEOTIDE SEQUENCE [LARGE SCALE GENOMIC DNA]</scope>
    <source>
        <strain evidence="3 4">MS-1</strain>
    </source>
</reference>
<proteinExistence type="predicted"/>
<dbReference type="InterPro" id="IPR029058">
    <property type="entry name" value="AB_hydrolase_fold"/>
</dbReference>
<sequence length="276" mass="28520">MMLGRLLVTMLLLAGGAAMGGETAVSERAVEMESRPGVVTAYYLAVPAAPPVAAAILFTGGEGSVGVRPGMEIAEPVPFGRGNFLVRTRRLLASAGILVATIDAPSDQGGGMTTSFRLSDEHMADIAALAAVLKRENGGIPVWLIGTSMGTLSAAQGAARLGDRVDGLILTSSITRGHRKHSYPPNGVLGLGLDEVTIPALVVAHAGDACEVTPPADAPRVAEALAKSRRRDLLMVEGGAEARSGACEAMSPHGYFGREQEVVAAMAAFITRPDRR</sequence>
<evidence type="ECO:0000256" key="1">
    <source>
        <dbReference type="SAM" id="SignalP"/>
    </source>
</evidence>
<gene>
    <name evidence="3" type="ORF">CCC_00396</name>
</gene>
<dbReference type="SUPFAM" id="SSF53474">
    <property type="entry name" value="alpha/beta-Hydrolases"/>
    <property type="match status" value="1"/>
</dbReference>
<evidence type="ECO:0000313" key="4">
    <source>
        <dbReference type="Proteomes" id="UP000031971"/>
    </source>
</evidence>
<feature type="signal peptide" evidence="1">
    <location>
        <begin position="1"/>
        <end position="20"/>
    </location>
</feature>
<dbReference type="AlphaFoldDB" id="A0A0C2YRJ9"/>
<dbReference type="OrthoDB" id="7257695at2"/>
<dbReference type="Pfam" id="PF12146">
    <property type="entry name" value="Hydrolase_4"/>
    <property type="match status" value="1"/>
</dbReference>